<dbReference type="AlphaFoldDB" id="A0A0V1GPI5"/>
<evidence type="ECO:0000313" key="2">
    <source>
        <dbReference type="Proteomes" id="UP000054805"/>
    </source>
</evidence>
<gene>
    <name evidence="1" type="ORF">T4B_11360</name>
</gene>
<dbReference type="EMBL" id="JYDS01001021">
    <property type="protein sequence ID" value="KRY99858.1"/>
    <property type="molecule type" value="Genomic_DNA"/>
</dbReference>
<feature type="non-terminal residue" evidence="1">
    <location>
        <position position="100"/>
    </location>
</feature>
<dbReference type="Proteomes" id="UP000054805">
    <property type="component" value="Unassembled WGS sequence"/>
</dbReference>
<organism evidence="1 2">
    <name type="scientific">Trichinella pseudospiralis</name>
    <name type="common">Parasitic roundworm</name>
    <dbReference type="NCBI Taxonomy" id="6337"/>
    <lineage>
        <taxon>Eukaryota</taxon>
        <taxon>Metazoa</taxon>
        <taxon>Ecdysozoa</taxon>
        <taxon>Nematoda</taxon>
        <taxon>Enoplea</taxon>
        <taxon>Dorylaimia</taxon>
        <taxon>Trichinellida</taxon>
        <taxon>Trichinellidae</taxon>
        <taxon>Trichinella</taxon>
    </lineage>
</organism>
<comment type="caution">
    <text evidence="1">The sequence shown here is derived from an EMBL/GenBank/DDBJ whole genome shotgun (WGS) entry which is preliminary data.</text>
</comment>
<accession>A0A0V1GPI5</accession>
<name>A0A0V1GPI5_TRIPS</name>
<protein>
    <submittedName>
        <fullName evidence="1">Uncharacterized protein</fullName>
    </submittedName>
</protein>
<keyword evidence="2" id="KW-1185">Reference proteome</keyword>
<proteinExistence type="predicted"/>
<evidence type="ECO:0000313" key="1">
    <source>
        <dbReference type="EMBL" id="KRY99858.1"/>
    </source>
</evidence>
<reference evidence="1 2" key="1">
    <citation type="submission" date="2015-01" db="EMBL/GenBank/DDBJ databases">
        <title>Evolution of Trichinella species and genotypes.</title>
        <authorList>
            <person name="Korhonen P.K."/>
            <person name="Edoardo P."/>
            <person name="Giuseppe L.R."/>
            <person name="Gasser R.B."/>
        </authorList>
    </citation>
    <scope>NUCLEOTIDE SEQUENCE [LARGE SCALE GENOMIC DNA]</scope>
    <source>
        <strain evidence="1">ISS588</strain>
    </source>
</reference>
<sequence length="100" mass="11557">MPSTSSKKRLKIFGMIVCRPAHISSTERIFPLPTNFRKTGFRCRCFFQLESIQNDDPNLVLAASLVVFRDYKKVPRFADHKTLFYDIGGLDDQIQEMIEA</sequence>